<dbReference type="GO" id="GO:0006352">
    <property type="term" value="P:DNA-templated transcription initiation"/>
    <property type="evidence" value="ECO:0007669"/>
    <property type="project" value="InterPro"/>
</dbReference>
<keyword evidence="1" id="KW-0805">Transcription regulation</keyword>
<dbReference type="GO" id="GO:0003677">
    <property type="term" value="F:DNA binding"/>
    <property type="evidence" value="ECO:0007669"/>
    <property type="project" value="UniProtKB-KW"/>
</dbReference>
<dbReference type="OrthoDB" id="527295at2"/>
<dbReference type="Proteomes" id="UP000053372">
    <property type="component" value="Unassembled WGS sequence"/>
</dbReference>
<dbReference type="AlphaFoldDB" id="A0A0V7ZNI8"/>
<keyword evidence="2" id="KW-0731">Sigma factor</keyword>
<keyword evidence="3" id="KW-0238">DNA-binding</keyword>
<organism evidence="6 7">
    <name type="scientific">Mastigocoleus testarum BC008</name>
    <dbReference type="NCBI Taxonomy" id="371196"/>
    <lineage>
        <taxon>Bacteria</taxon>
        <taxon>Bacillati</taxon>
        <taxon>Cyanobacteriota</taxon>
        <taxon>Cyanophyceae</taxon>
        <taxon>Nostocales</taxon>
        <taxon>Hapalosiphonaceae</taxon>
        <taxon>Mastigocoleus</taxon>
    </lineage>
</organism>
<dbReference type="InterPro" id="IPR014284">
    <property type="entry name" value="RNA_pol_sigma-70_dom"/>
</dbReference>
<proteinExistence type="predicted"/>
<evidence type="ECO:0000256" key="1">
    <source>
        <dbReference type="ARBA" id="ARBA00023015"/>
    </source>
</evidence>
<evidence type="ECO:0000259" key="5">
    <source>
        <dbReference type="Pfam" id="PF04545"/>
    </source>
</evidence>
<reference evidence="6 7" key="1">
    <citation type="journal article" date="2015" name="Genome Announc.">
        <title>Draft Genome of the Euendolithic (true boring) Cyanobacterium Mastigocoleus testarum strain BC008.</title>
        <authorList>
            <person name="Guida B.S."/>
            <person name="Garcia-Pichel F."/>
        </authorList>
    </citation>
    <scope>NUCLEOTIDE SEQUENCE [LARGE SCALE GENOMIC DNA]</scope>
    <source>
        <strain evidence="6 7">BC008</strain>
    </source>
</reference>
<keyword evidence="7" id="KW-1185">Reference proteome</keyword>
<comment type="caution">
    <text evidence="6">The sequence shown here is derived from an EMBL/GenBank/DDBJ whole genome shotgun (WGS) entry which is preliminary data.</text>
</comment>
<evidence type="ECO:0000256" key="3">
    <source>
        <dbReference type="ARBA" id="ARBA00023125"/>
    </source>
</evidence>
<accession>A0A0V7ZNI8</accession>
<dbReference type="InterPro" id="IPR007630">
    <property type="entry name" value="RNA_pol_sigma70_r4"/>
</dbReference>
<dbReference type="RefSeq" id="WP_027842077.1">
    <property type="nucleotide sequence ID" value="NZ_LMTZ01000099.1"/>
</dbReference>
<evidence type="ECO:0000313" key="6">
    <source>
        <dbReference type="EMBL" id="KST66121.1"/>
    </source>
</evidence>
<dbReference type="NCBIfam" id="TIGR02937">
    <property type="entry name" value="sigma70-ECF"/>
    <property type="match status" value="1"/>
</dbReference>
<name>A0A0V7ZNI8_9CYAN</name>
<evidence type="ECO:0000256" key="2">
    <source>
        <dbReference type="ARBA" id="ARBA00023082"/>
    </source>
</evidence>
<dbReference type="CDD" id="cd06171">
    <property type="entry name" value="Sigma70_r4"/>
    <property type="match status" value="1"/>
</dbReference>
<keyword evidence="4" id="KW-0804">Transcription</keyword>
<dbReference type="GO" id="GO:0016987">
    <property type="term" value="F:sigma factor activity"/>
    <property type="evidence" value="ECO:0007669"/>
    <property type="project" value="UniProtKB-KW"/>
</dbReference>
<dbReference type="PANTHER" id="PTHR30385:SF7">
    <property type="entry name" value="RNA POLYMERASE SIGMA FACTOR FLIA"/>
    <property type="match status" value="1"/>
</dbReference>
<sequence>MQARKTIIRLFTTFLQFDSDKAIGWVTDGRLRRNIVNSQVYSSEIENSENFWVTYWYKQWQDNPKSLAKEHLLAYLQETCYWVASKTVKNIYSPQYTVSDCFQMMIARTDKVLKGFKPEMGFGLKNYGSAIFSSELKELLRQEQEIDICTNWRLLRKLTQKRLTESLENIGMNSKIIERYILAWKCYQMLYTPTQRTGTRKLQKPTLQTWEAIAELYNNQRLKQLPTNTPECSPEIIEKWMVASAKAVRAYFYPSHISLNVPHGNSEASRELIDDLPGDEEKSPISQIVIQEEKLAREVQQDRIKSVLLTALEELDEESRKIIQLYYGAELSQQQIAKKLEMKQYNISRRLSKSREVLLYKLAAYCKESLHISLNPPVLDYISTLMKEWLKLKFNPPTSEMEN</sequence>
<dbReference type="PANTHER" id="PTHR30385">
    <property type="entry name" value="SIGMA FACTOR F FLAGELLAR"/>
    <property type="match status" value="1"/>
</dbReference>
<dbReference type="InterPro" id="IPR013324">
    <property type="entry name" value="RNA_pol_sigma_r3/r4-like"/>
</dbReference>
<dbReference type="Gene3D" id="1.20.140.160">
    <property type="match status" value="1"/>
</dbReference>
<evidence type="ECO:0000313" key="7">
    <source>
        <dbReference type="Proteomes" id="UP000053372"/>
    </source>
</evidence>
<evidence type="ECO:0000256" key="4">
    <source>
        <dbReference type="ARBA" id="ARBA00023163"/>
    </source>
</evidence>
<dbReference type="EMBL" id="LMTZ01000099">
    <property type="protein sequence ID" value="KST66121.1"/>
    <property type="molecule type" value="Genomic_DNA"/>
</dbReference>
<gene>
    <name evidence="6" type="ORF">BC008_24400</name>
</gene>
<protein>
    <submittedName>
        <fullName evidence="6">Group 3/4 sigma-70 RNA polymerase sigma factor</fullName>
    </submittedName>
</protein>
<feature type="domain" description="RNA polymerase sigma-70 region 4" evidence="5">
    <location>
        <begin position="311"/>
        <end position="356"/>
    </location>
</feature>
<dbReference type="SUPFAM" id="SSF88659">
    <property type="entry name" value="Sigma3 and sigma4 domains of RNA polymerase sigma factors"/>
    <property type="match status" value="1"/>
</dbReference>
<dbReference type="Pfam" id="PF04545">
    <property type="entry name" value="Sigma70_r4"/>
    <property type="match status" value="1"/>
</dbReference>